<protein>
    <submittedName>
        <fullName evidence="1">Uncharacterized protein</fullName>
    </submittedName>
</protein>
<evidence type="ECO:0000313" key="1">
    <source>
        <dbReference type="EMBL" id="MCP8897818.1"/>
    </source>
</evidence>
<dbReference type="InterPro" id="IPR059206">
    <property type="entry name" value="Sll1717-like"/>
</dbReference>
<proteinExistence type="predicted"/>
<dbReference type="Proteomes" id="UP001139319">
    <property type="component" value="Unassembled WGS sequence"/>
</dbReference>
<dbReference type="AlphaFoldDB" id="A0A9X2HYS9"/>
<reference evidence="1" key="2">
    <citation type="submission" date="2023-01" db="EMBL/GenBank/DDBJ databases">
        <title>Gilvimarinus xylanilyticus HB14 isolated from Caulerpa lentillifera aquaculture base in Hainan, China.</title>
        <authorList>
            <person name="Zhang Y.-J."/>
        </authorList>
    </citation>
    <scope>NUCLEOTIDE SEQUENCE</scope>
    <source>
        <strain evidence="1">HB14</strain>
    </source>
</reference>
<gene>
    <name evidence="1" type="ORF">M6D89_00745</name>
</gene>
<sequence length="340" mass="39733">MKTEIKSLATQVVSGIQIQRLNEVLDLLAENSFEDKQKRYYILIDKLDEDWAETETRCRFIRALIEETKSLRRIPQVKIVSALRRDLLDLVFDNTRDSGFQEEKYEAYLVPLSWSKEDLKKLLSSRVAEVYKRQYTKQRVMFNDVFPRSQKGGSGESVHYIVERTLFRPRDAIQFANECFRVAFDRPRISWRAIFAAEATYSSKRLKSLTEEWSEYYPALEHTLEMLRGLKIPFTRSSLSADRLSEITMELHEADINDPCTKMARQMYSAESKFSDADMVSQILICLYHVGVIGIKISTLNTYIWSHIDQPRISKSEVKRANQIVVHKMFRHALEIHEGA</sequence>
<keyword evidence="2" id="KW-1185">Reference proteome</keyword>
<name>A0A9X2HYS9_9GAMM</name>
<dbReference type="NCBIfam" id="NF047389">
    <property type="entry name" value="ATPase_Sll1717"/>
    <property type="match status" value="1"/>
</dbReference>
<reference evidence="1" key="1">
    <citation type="submission" date="2022-05" db="EMBL/GenBank/DDBJ databases">
        <authorList>
            <person name="Sun H.-N."/>
        </authorList>
    </citation>
    <scope>NUCLEOTIDE SEQUENCE</scope>
    <source>
        <strain evidence="1">HB14</strain>
    </source>
</reference>
<comment type="caution">
    <text evidence="1">The sequence shown here is derived from an EMBL/GenBank/DDBJ whole genome shotgun (WGS) entry which is preliminary data.</text>
</comment>
<evidence type="ECO:0000313" key="2">
    <source>
        <dbReference type="Proteomes" id="UP001139319"/>
    </source>
</evidence>
<accession>A0A9X2HYS9</accession>
<dbReference type="EMBL" id="JAMFTH010000001">
    <property type="protein sequence ID" value="MCP8897818.1"/>
    <property type="molecule type" value="Genomic_DNA"/>
</dbReference>
<organism evidence="1 2">
    <name type="scientific">Gilvimarinus xylanilyticus</name>
    <dbReference type="NCBI Taxonomy" id="2944139"/>
    <lineage>
        <taxon>Bacteria</taxon>
        <taxon>Pseudomonadati</taxon>
        <taxon>Pseudomonadota</taxon>
        <taxon>Gammaproteobacteria</taxon>
        <taxon>Cellvibrionales</taxon>
        <taxon>Cellvibrionaceae</taxon>
        <taxon>Gilvimarinus</taxon>
    </lineage>
</organism>